<dbReference type="InterPro" id="IPR036188">
    <property type="entry name" value="FAD/NAD-bd_sf"/>
</dbReference>
<dbReference type="SUPFAM" id="SSF51905">
    <property type="entry name" value="FAD/NAD(P)-binding domain"/>
    <property type="match status" value="1"/>
</dbReference>
<gene>
    <name evidence="5" type="ORF">VKT23_019256</name>
</gene>
<protein>
    <recommendedName>
        <fullName evidence="4">FAD-binding domain-containing protein</fullName>
    </recommendedName>
</protein>
<evidence type="ECO:0000256" key="3">
    <source>
        <dbReference type="ARBA" id="ARBA00023002"/>
    </source>
</evidence>
<evidence type="ECO:0000256" key="1">
    <source>
        <dbReference type="ARBA" id="ARBA00022630"/>
    </source>
</evidence>
<keyword evidence="6" id="KW-1185">Reference proteome</keyword>
<keyword evidence="1" id="KW-0285">Flavoprotein</keyword>
<reference evidence="5 6" key="1">
    <citation type="submission" date="2024-01" db="EMBL/GenBank/DDBJ databases">
        <title>A draft genome for the cacao thread blight pathogen Marasmiellus scandens.</title>
        <authorList>
            <person name="Baruah I.K."/>
            <person name="Leung J."/>
            <person name="Bukari Y."/>
            <person name="Amoako-Attah I."/>
            <person name="Meinhardt L.W."/>
            <person name="Bailey B.A."/>
            <person name="Cohen S.P."/>
        </authorList>
    </citation>
    <scope>NUCLEOTIDE SEQUENCE [LARGE SCALE GENOMIC DNA]</scope>
    <source>
        <strain evidence="5 6">GH-19</strain>
    </source>
</reference>
<evidence type="ECO:0000259" key="4">
    <source>
        <dbReference type="Pfam" id="PF01494"/>
    </source>
</evidence>
<evidence type="ECO:0000256" key="2">
    <source>
        <dbReference type="ARBA" id="ARBA00022827"/>
    </source>
</evidence>
<dbReference type="Proteomes" id="UP001498398">
    <property type="component" value="Unassembled WGS sequence"/>
</dbReference>
<keyword evidence="3" id="KW-0560">Oxidoreductase</keyword>
<dbReference type="InterPro" id="IPR051104">
    <property type="entry name" value="FAD_monoxygenase"/>
</dbReference>
<proteinExistence type="predicted"/>
<accession>A0ABR1ILX7</accession>
<sequence length="442" mass="49149">MAHPTSTNSKLTIAIAGCGIGGLTLGAFLSKFSAENGTDIQVDIYESKPEVSTLGAGVGIWKHSWEVLQELGVEEDVIQRGFKVPKEGEAHGPIFRKSDQFTDGYDFHNHIMPYGPLGLPRPVLLDILRNQLSDRCTIHTSKRLTHYTSDAEGGVTLHFHDNSTARANVLVGADGVHSKTRGCMFSTLSQTQSKDFEKYIEPMWTGTFAYRGSLAKATFAEMYPDHIALNHPRSHVITHPLGPNIGVICYTSRPELEDTKFTESMIAEVSIQEVADLFRNWEPTLIPLIQAMQTPNRWAIHVVRPLPFYVSGQVVLIGDAAHGMTPHQGVGGGQAIEDAYLLARILTYEAASESKLSASLKVYDEIRRPLSQRAAEFSRNNGMMYEYNHPNFSFNSAEHPEGPSREELEEMGKELGRSFLWLAEGHVQDDWVKAREMLQAQV</sequence>
<keyword evidence="2" id="KW-0274">FAD</keyword>
<name>A0ABR1ILX7_9AGAR</name>
<dbReference type="PRINTS" id="PR00420">
    <property type="entry name" value="RNGMNOXGNASE"/>
</dbReference>
<comment type="caution">
    <text evidence="5">The sequence shown here is derived from an EMBL/GenBank/DDBJ whole genome shotgun (WGS) entry which is preliminary data.</text>
</comment>
<dbReference type="Gene3D" id="3.50.50.60">
    <property type="entry name" value="FAD/NAD(P)-binding domain"/>
    <property type="match status" value="1"/>
</dbReference>
<dbReference type="InterPro" id="IPR002938">
    <property type="entry name" value="FAD-bd"/>
</dbReference>
<feature type="domain" description="FAD-binding" evidence="4">
    <location>
        <begin position="12"/>
        <end position="378"/>
    </location>
</feature>
<dbReference type="EMBL" id="JBANRG010000097">
    <property type="protein sequence ID" value="KAK7436180.1"/>
    <property type="molecule type" value="Genomic_DNA"/>
</dbReference>
<dbReference type="PANTHER" id="PTHR46720:SF3">
    <property type="entry name" value="FAD-BINDING DOMAIN-CONTAINING PROTEIN-RELATED"/>
    <property type="match status" value="1"/>
</dbReference>
<dbReference type="SUPFAM" id="SSF54373">
    <property type="entry name" value="FAD-linked reductases, C-terminal domain"/>
    <property type="match status" value="1"/>
</dbReference>
<evidence type="ECO:0000313" key="6">
    <source>
        <dbReference type="Proteomes" id="UP001498398"/>
    </source>
</evidence>
<dbReference type="PANTHER" id="PTHR46720">
    <property type="entry name" value="HYDROXYLASE, PUTATIVE (AFU_ORTHOLOGUE AFUA_3G01460)-RELATED"/>
    <property type="match status" value="1"/>
</dbReference>
<dbReference type="Pfam" id="PF01494">
    <property type="entry name" value="FAD_binding_3"/>
    <property type="match status" value="1"/>
</dbReference>
<evidence type="ECO:0000313" key="5">
    <source>
        <dbReference type="EMBL" id="KAK7436180.1"/>
    </source>
</evidence>
<organism evidence="5 6">
    <name type="scientific">Marasmiellus scandens</name>
    <dbReference type="NCBI Taxonomy" id="2682957"/>
    <lineage>
        <taxon>Eukaryota</taxon>
        <taxon>Fungi</taxon>
        <taxon>Dikarya</taxon>
        <taxon>Basidiomycota</taxon>
        <taxon>Agaricomycotina</taxon>
        <taxon>Agaricomycetes</taxon>
        <taxon>Agaricomycetidae</taxon>
        <taxon>Agaricales</taxon>
        <taxon>Marasmiineae</taxon>
        <taxon>Omphalotaceae</taxon>
        <taxon>Marasmiellus</taxon>
    </lineage>
</organism>